<sequence length="160" mass="18916">MKDIQQLIKKNSQEGRYEDIFPKTFIDAVEDRESGNTLTEILSGFNMYFLSYNRSRELTRLQVPLSLRKTGLWITYVLYDKTVMTEWYAGEAIDDTSWTNGANWREGLTSDIWKNYRGYTNERPILKVTDDGYPFYDRNLSKYIVWDGFNWLNMDGTPLT</sequence>
<keyword evidence="2" id="KW-1185">Reference proteome</keyword>
<proteinExistence type="predicted"/>
<organism evidence="1 2">
    <name type="scientific">uncultured phage cr151_1</name>
    <dbReference type="NCBI Taxonomy" id="2986406"/>
    <lineage>
        <taxon>Viruses</taxon>
        <taxon>Duplodnaviria</taxon>
        <taxon>Heunggongvirae</taxon>
        <taxon>Uroviricota</taxon>
        <taxon>Caudoviricetes</taxon>
        <taxon>Crassvirales</taxon>
        <taxon>Steigviridae</taxon>
        <taxon>Asinivirinae</taxon>
        <taxon>Kolpuevirus</taxon>
        <taxon>Kolpuevirus coli</taxon>
    </lineage>
</organism>
<dbReference type="RefSeq" id="YP_010359029.1">
    <property type="nucleotide sequence ID" value="NC_062768.1"/>
</dbReference>
<dbReference type="GeneID" id="75691864"/>
<evidence type="ECO:0000313" key="1">
    <source>
        <dbReference type="EMBL" id="QWM89457.1"/>
    </source>
</evidence>
<accession>A0AAE7V3U2</accession>
<dbReference type="KEGG" id="vg:75691864"/>
<gene>
    <name evidence="1" type="primary">gp_16141</name>
</gene>
<dbReference type="EMBL" id="MZ130478">
    <property type="protein sequence ID" value="QWM89457.1"/>
    <property type="molecule type" value="Genomic_DNA"/>
</dbReference>
<reference evidence="1 2" key="1">
    <citation type="submission" date="2021-04" db="EMBL/GenBank/DDBJ databases">
        <authorList>
            <person name="Shkoporov A.N."/>
            <person name="Stockdale S.R."/>
            <person name="Guerin E."/>
            <person name="Ross R.P."/>
            <person name="Hill C."/>
        </authorList>
    </citation>
    <scope>NUCLEOTIDE SEQUENCE [LARGE SCALE GENOMIC DNA]</scope>
    <source>
        <strain evidence="2">cr151_1</strain>
    </source>
</reference>
<protein>
    <submittedName>
        <fullName evidence="1">Uncharacterized protein</fullName>
    </submittedName>
</protein>
<name>A0AAE7V3U2_9CAUD</name>
<dbReference type="Proteomes" id="UP000827406">
    <property type="component" value="Segment"/>
</dbReference>
<evidence type="ECO:0000313" key="2">
    <source>
        <dbReference type="Proteomes" id="UP000827406"/>
    </source>
</evidence>